<organism evidence="3 4">
    <name type="scientific">Exiguobacterium oxidotolerans</name>
    <dbReference type="NCBI Taxonomy" id="223958"/>
    <lineage>
        <taxon>Bacteria</taxon>
        <taxon>Bacillati</taxon>
        <taxon>Bacillota</taxon>
        <taxon>Bacilli</taxon>
        <taxon>Bacillales</taxon>
        <taxon>Bacillales Family XII. Incertae Sedis</taxon>
        <taxon>Exiguobacterium</taxon>
    </lineage>
</organism>
<evidence type="ECO:0000256" key="1">
    <source>
        <dbReference type="ARBA" id="ARBA00006484"/>
    </source>
</evidence>
<dbReference type="Gene3D" id="3.40.50.720">
    <property type="entry name" value="NAD(P)-binding Rossmann-like Domain"/>
    <property type="match status" value="1"/>
</dbReference>
<dbReference type="InterPro" id="IPR051911">
    <property type="entry name" value="SDR_oxidoreductase"/>
</dbReference>
<dbReference type="InterPro" id="IPR020904">
    <property type="entry name" value="Sc_DH/Rdtase_CS"/>
</dbReference>
<keyword evidence="4" id="KW-1185">Reference proteome</keyword>
<proteinExistence type="inferred from homology"/>
<gene>
    <name evidence="3" type="ORF">EXIGUO9Y_250022</name>
</gene>
<dbReference type="InterPro" id="IPR002347">
    <property type="entry name" value="SDR_fam"/>
</dbReference>
<evidence type="ECO:0000256" key="2">
    <source>
        <dbReference type="ARBA" id="ARBA00023002"/>
    </source>
</evidence>
<dbReference type="GO" id="GO:0016491">
    <property type="term" value="F:oxidoreductase activity"/>
    <property type="evidence" value="ECO:0007669"/>
    <property type="project" value="UniProtKB-KW"/>
</dbReference>
<dbReference type="PRINTS" id="PR00081">
    <property type="entry name" value="GDHRDH"/>
</dbReference>
<reference evidence="3 4" key="1">
    <citation type="submission" date="2019-10" db="EMBL/GenBank/DDBJ databases">
        <authorList>
            <person name="Karimi E."/>
        </authorList>
    </citation>
    <scope>NUCLEOTIDE SEQUENCE [LARGE SCALE GENOMIC DNA]</scope>
    <source>
        <strain evidence="3">Exiguobacterium sp. 9Y</strain>
    </source>
</reference>
<dbReference type="Pfam" id="PF00106">
    <property type="entry name" value="adh_short"/>
    <property type="match status" value="1"/>
</dbReference>
<dbReference type="InterPro" id="IPR036291">
    <property type="entry name" value="NAD(P)-bd_dom_sf"/>
</dbReference>
<evidence type="ECO:0000313" key="3">
    <source>
        <dbReference type="EMBL" id="VWX35418.1"/>
    </source>
</evidence>
<dbReference type="PANTHER" id="PTHR43976">
    <property type="entry name" value="SHORT CHAIN DEHYDROGENASE"/>
    <property type="match status" value="1"/>
</dbReference>
<keyword evidence="2" id="KW-0560">Oxidoreductase</keyword>
<sequence length="280" mass="30793">MKSMLITGASSGIGLATARHFAESGWTVYAGVRERTETLEDFSSTHLRFITLDVTDTKSLKAASHQIEQEVGHLDVLFCNAGQGLLRAIGQATSYEINQLFETNVFGVMRTIEQCLPLLKAAPHGSHLLATSSTSGLVGQPLNEIYCASKFAVEGLLESLATYYKPFFSIDVTLIEPGAVETNFTATVLDQLEQSGGLHEDDFKPIVENYLRLYRKHHATRQASNEIAELVYTLVHMKEPKPLRVRTTPVDEAFVAHKTSADPSGLIGITKTRQLTLNLE</sequence>
<dbReference type="RefSeq" id="WP_159173289.1">
    <property type="nucleotide sequence ID" value="NZ_LR732312.1"/>
</dbReference>
<dbReference type="PROSITE" id="PS00061">
    <property type="entry name" value="ADH_SHORT"/>
    <property type="match status" value="1"/>
</dbReference>
<comment type="similarity">
    <text evidence="1">Belongs to the short-chain dehydrogenases/reductases (SDR) family.</text>
</comment>
<protein>
    <submittedName>
        <fullName evidence="3">Short-chain dehydrogenase</fullName>
    </submittedName>
</protein>
<name>A0A653I937_9BACL</name>
<dbReference type="Proteomes" id="UP000439752">
    <property type="component" value="Unassembled WGS sequence"/>
</dbReference>
<dbReference type="SUPFAM" id="SSF51735">
    <property type="entry name" value="NAD(P)-binding Rossmann-fold domains"/>
    <property type="match status" value="1"/>
</dbReference>
<dbReference type="AlphaFoldDB" id="A0A653I937"/>
<evidence type="ECO:0000313" key="4">
    <source>
        <dbReference type="Proteomes" id="UP000439752"/>
    </source>
</evidence>
<dbReference type="PANTHER" id="PTHR43976:SF16">
    <property type="entry name" value="SHORT-CHAIN DEHYDROGENASE_REDUCTASE FAMILY PROTEIN"/>
    <property type="match status" value="1"/>
</dbReference>
<dbReference type="EMBL" id="CABWKQ010000018">
    <property type="protein sequence ID" value="VWX35418.1"/>
    <property type="molecule type" value="Genomic_DNA"/>
</dbReference>
<accession>A0A653I937</accession>